<dbReference type="SUPFAM" id="SSF52540">
    <property type="entry name" value="P-loop containing nucleoside triphosphate hydrolases"/>
    <property type="match status" value="2"/>
</dbReference>
<proteinExistence type="predicted"/>
<dbReference type="InterPro" id="IPR027417">
    <property type="entry name" value="P-loop_NTPase"/>
</dbReference>
<dbReference type="Gene3D" id="3.40.50.300">
    <property type="entry name" value="P-loop containing nucleotide triphosphate hydrolases"/>
    <property type="match status" value="1"/>
</dbReference>
<dbReference type="Pfam" id="PF00176">
    <property type="entry name" value="SNF2-rel_dom"/>
    <property type="match status" value="1"/>
</dbReference>
<reference evidence="2" key="1">
    <citation type="journal article" date="2020" name="Nature">
        <title>Giant virus diversity and host interactions through global metagenomics.</title>
        <authorList>
            <person name="Schulz F."/>
            <person name="Roux S."/>
            <person name="Paez-Espino D."/>
            <person name="Jungbluth S."/>
            <person name="Walsh D.A."/>
            <person name="Denef V.J."/>
            <person name="McMahon K.D."/>
            <person name="Konstantinidis K.T."/>
            <person name="Eloe-Fadrosh E.A."/>
            <person name="Kyrpides N.C."/>
            <person name="Woyke T."/>
        </authorList>
    </citation>
    <scope>NUCLEOTIDE SEQUENCE</scope>
    <source>
        <strain evidence="2">GVMAG-M-3300025890-48</strain>
    </source>
</reference>
<dbReference type="Gene3D" id="3.40.50.10810">
    <property type="entry name" value="Tandem AAA-ATPase domain"/>
    <property type="match status" value="1"/>
</dbReference>
<dbReference type="EMBL" id="MN740368">
    <property type="protein sequence ID" value="QHU03059.1"/>
    <property type="molecule type" value="Genomic_DNA"/>
</dbReference>
<feature type="domain" description="Helicase ATP-binding" evidence="1">
    <location>
        <begin position="238"/>
        <end position="309"/>
    </location>
</feature>
<dbReference type="InterPro" id="IPR000330">
    <property type="entry name" value="SNF2_N"/>
</dbReference>
<dbReference type="Pfam" id="PF00271">
    <property type="entry name" value="Helicase_C"/>
    <property type="match status" value="1"/>
</dbReference>
<dbReference type="PANTHER" id="PTHR10799">
    <property type="entry name" value="SNF2/RAD54 HELICASE FAMILY"/>
    <property type="match status" value="1"/>
</dbReference>
<dbReference type="AlphaFoldDB" id="A0A6C0JBP5"/>
<protein>
    <recommendedName>
        <fullName evidence="1">Helicase ATP-binding domain-containing protein</fullName>
    </recommendedName>
</protein>
<dbReference type="InterPro" id="IPR038718">
    <property type="entry name" value="SNF2-like_sf"/>
</dbReference>
<dbReference type="PROSITE" id="PS51192">
    <property type="entry name" value="HELICASE_ATP_BIND_1"/>
    <property type="match status" value="1"/>
</dbReference>
<accession>A0A6C0JBP5</accession>
<evidence type="ECO:0000259" key="1">
    <source>
        <dbReference type="PROSITE" id="PS51192"/>
    </source>
</evidence>
<name>A0A6C0JBP5_9ZZZZ</name>
<dbReference type="InterPro" id="IPR014001">
    <property type="entry name" value="Helicase_ATP-bd"/>
</dbReference>
<sequence length="1185" mass="136833">MSNEPVLDSGIDNNLLKDVENKNREQIIANECDYEYLYPSLDDPRFNEKIVKRKEFSDTRYQGKQEGKIIEIADKLCNAEFELAPHQMFVRNFLSFQTPYNGLLLYHGLGSGKTCSAISVAEEMRDYLKQMGITQRIIVVAAPNVQDNFKLQLFDERKLKLINGLWNIRACTGNKYMKEINPMNMQGLSKDKVVRQVKRIINTAYLFLGYIEFANYISKKSIVTSDMSDDKKQRVMKEKLIKSFINRLIIIDEVHNIRISDDKKDKRVASELTKLVENVPNLRLLLLSATPMYNSYKEIVWLLNLLNTNDRRATFSIRDIFNGDGSFKLDSDGREIGKELLMRKATGYVSFVRGENPYTFPFRIWPSEFSPKNTYAVLQRPTVQLNGTPIVQPLEILSVYLSDIGEYQENAYNYIINKLKRGDYGVGDRKMPSFENMEAFGYTILQRPLEALNIIYPDKRLLDEEPSFDSKELVGKSGLNRIMKYEESTSPMFKGNFEYKTDDYGAIFSPSEIGKYSGKIKTICDTIINSTGVVLIYSQWIDAGLVPMALALEELGFSRTGKGQNLFKRKPAPLIDALTYETTNVKTEDFKPASYIMITGDNALSPNNVEDLKLATNELNKDGSQVKVILISQAGSEGLDFKFIRQTHIIEPWYNTNRLEQIIGRAVRTCSHKMLPFNERNVEIYFHGTIITNSTREEAADLYVYRLAELKALQIGNVSRVLKETAIDCLLNIDQTTFAVELMNTVVKQNLSSGIVLDYQVGDKPYSSTCDYMDKCAYTCKPETMISEDDITYDTYGEQFIMMNNDKIIYRIKQLFKERFYYRKARLIAEINAIRQYPVLQINAALNQMVEDKNEYITDYYDRLGRLVNIGDMYLFQPMELDNKNISLYDRTVPVDYKRESIIFEIRNVNEQPNVESKNIDLKTKKKQKKRADKQLVIDAEELITTMKNNYDIANTLQTLDDKNWYKYCSIVINRLISEGEDRELLDRILMQHIIESLQFNETLTVLNYLESNKSDDLFLKKIKDYYKNIELTNNGITGIQLQHVGKQQLIVSSNTVPKVWSVAQQEDYRDLQDKIREMIESIMPLDAKMGNVIGFMSSFKKQFMTFKFRDMSIKGKKGARCDQASKSVIVNTLNKLFGEGSYKTTTKKTREELCIIQEFAIRKFNIERKDGKRWILSPGEAVLI</sequence>
<organism evidence="2">
    <name type="scientific">viral metagenome</name>
    <dbReference type="NCBI Taxonomy" id="1070528"/>
    <lineage>
        <taxon>unclassified sequences</taxon>
        <taxon>metagenomes</taxon>
        <taxon>organismal metagenomes</taxon>
    </lineage>
</organism>
<dbReference type="InterPro" id="IPR001650">
    <property type="entry name" value="Helicase_C-like"/>
</dbReference>
<dbReference type="GO" id="GO:0005524">
    <property type="term" value="F:ATP binding"/>
    <property type="evidence" value="ECO:0007669"/>
    <property type="project" value="InterPro"/>
</dbReference>
<evidence type="ECO:0000313" key="2">
    <source>
        <dbReference type="EMBL" id="QHU03059.1"/>
    </source>
</evidence>